<reference evidence="1 2" key="1">
    <citation type="submission" date="2016-10" db="EMBL/GenBank/DDBJ databases">
        <authorList>
            <person name="de Groot N.N."/>
        </authorList>
    </citation>
    <scope>NUCLEOTIDE SEQUENCE [LARGE SCALE GENOMIC DNA]</scope>
    <source>
        <strain evidence="1 2">NLAE-zl-C57</strain>
    </source>
</reference>
<evidence type="ECO:0000313" key="1">
    <source>
        <dbReference type="EMBL" id="SDH71694.1"/>
    </source>
</evidence>
<organism evidence="1 2">
    <name type="scientific">Bacteroides ovatus</name>
    <dbReference type="NCBI Taxonomy" id="28116"/>
    <lineage>
        <taxon>Bacteria</taxon>
        <taxon>Pseudomonadati</taxon>
        <taxon>Bacteroidota</taxon>
        <taxon>Bacteroidia</taxon>
        <taxon>Bacteroidales</taxon>
        <taxon>Bacteroidaceae</taxon>
        <taxon>Bacteroides</taxon>
    </lineage>
</organism>
<proteinExistence type="predicted"/>
<dbReference type="RefSeq" id="WP_074636780.1">
    <property type="nucleotide sequence ID" value="NZ_FNDO01000011.1"/>
</dbReference>
<gene>
    <name evidence="1" type="ORF">SAMN05192582_101129</name>
</gene>
<evidence type="ECO:0000313" key="2">
    <source>
        <dbReference type="Proteomes" id="UP000181870"/>
    </source>
</evidence>
<name>A0A1G8EPA7_BACOV</name>
<dbReference type="AlphaFoldDB" id="A0A1G8EPA7"/>
<accession>A0A1G8EPA7</accession>
<dbReference type="Proteomes" id="UP000181870">
    <property type="component" value="Unassembled WGS sequence"/>
</dbReference>
<protein>
    <submittedName>
        <fullName evidence="1">Uncharacterized protein</fullName>
    </submittedName>
</protein>
<sequence length="74" mass="8772">MAKEKFYTEEELVEKMQNGEYGWLDYVNHHSKEWKEDYKNYCESRGKAINHDSAAEFVEFKQAQLETAMEDGDA</sequence>
<dbReference type="EMBL" id="FNDO01000011">
    <property type="protein sequence ID" value="SDH71694.1"/>
    <property type="molecule type" value="Genomic_DNA"/>
</dbReference>